<dbReference type="GO" id="GO:0072546">
    <property type="term" value="C:EMC complex"/>
    <property type="evidence" value="ECO:0007669"/>
    <property type="project" value="InterPro"/>
</dbReference>
<evidence type="ECO:0000259" key="14">
    <source>
        <dbReference type="Pfam" id="PF25293"/>
    </source>
</evidence>
<dbReference type="GO" id="GO:0034975">
    <property type="term" value="P:protein folding in endoplasmic reticulum"/>
    <property type="evidence" value="ECO:0007669"/>
    <property type="project" value="TreeGrafter"/>
</dbReference>
<evidence type="ECO:0000256" key="5">
    <source>
        <dbReference type="ARBA" id="ARBA00022692"/>
    </source>
</evidence>
<dbReference type="AlphaFoldDB" id="A0A0X3NHN0"/>
<dbReference type="PANTHER" id="PTHR21573">
    <property type="entry name" value="ER MEMBRANE PROTEIN COMPLEX SUBUNIT 1"/>
    <property type="match status" value="1"/>
</dbReference>
<evidence type="ECO:0000256" key="9">
    <source>
        <dbReference type="ARBA" id="ARBA00023136"/>
    </source>
</evidence>
<keyword evidence="10" id="KW-0325">Glycoprotein</keyword>
<sequence>MVSLALFLLISLDLIGFSSCLYEDQIEKFDWRQQFLGRTDFYALGQHGLDGRFFVASDAHVLGSIHVANGTIAWRQPLEETGRFLDFKLCGKYVVSVSVMTTTLIRVWDAEVGMILNEFSTNSNSSRGIVACSQDKAIATIVLTDRIVTLNLVSQELLLETKAPMELQTYETVLSSFSQFAEQSEYLFALLCGKEQSTSLGVLSIRLSSVDESAFQMQHWTFEKPASNIVSCLLHDCAPLTTVVCLGKDDLFSGELRPKQNILWHRTPLPAKPLQLTALTAKHVFINLAGGKGCIFAAGVDGKYSLSFSLPDVLLAVPLEGVPQPATQFAVFEYGSQKAPRNSVFLRVYDVTSGSQVPSALCRSLILDANHGRPERAAILPNSKQTLLFTEDRAIHLFSNNGNRVWLREESLSHITAVEMLDLPVSPQQATMEDEFGNINAGIFQLFANRLRSQTEQLKNALGTLVSSLPFKRKQPKEGEADAPEAATNDKAFDNYQPLTRDVYNLHKMIVVVTSIGKVFGLESARGQIMWSYFVPDTQSFNNSTPAQLFLQRTTGHFPLRPIASVLLQSKSSGLPILFFFDPITGSPLNRSLKPATGHDVAESLVSFSDPILQALLIPGPVSEKTGHIRPLCIIHKDLKVSIFPPSLTSRTDLLPAPFLYLYTMEASRAVLRGFRVFLEKTSSSHNGAHYVAQPIWHMALSSRDTPQHIIASSVRPPNEHIYSIGRVLGDRNVLYKYVNPNLLAVMTLGESALEKVDIVSLYLIDVVVGKVIHSVVHRRCNHPVSLLVSENWVLYSMYNQRSLRSEFTILELFEPARTMSALVPSPWQLFVRSMIPTNWQQQHHQQQEQCTKPGNQEVACADGKSSETQQHNVNIFSSQQRAANSAFDLSAAKKSPRSGAGDPGLLVPEILQRSYILASPIRPGAVAVTLTERGITAKSLLFGLETGNLLELPKSLLDPRRTLEVTPELQEEGLEPYSPELPLSTYAVISYNKTLERIRQIRTAPSGLESTSLVFAHGLDIFFTRVAPSKTYDLLRDDFDHWFIAMITAGMVIGSFVASRLAARKELNKAWQ</sequence>
<dbReference type="InterPro" id="IPR026895">
    <property type="entry name" value="EMC1"/>
</dbReference>
<keyword evidence="5 11" id="KW-0812">Transmembrane</keyword>
<feature type="transmembrane region" description="Helical" evidence="11">
    <location>
        <begin position="1043"/>
        <end position="1064"/>
    </location>
</feature>
<evidence type="ECO:0000256" key="10">
    <source>
        <dbReference type="ARBA" id="ARBA00023180"/>
    </source>
</evidence>
<evidence type="ECO:0000256" key="8">
    <source>
        <dbReference type="ARBA" id="ARBA00022989"/>
    </source>
</evidence>
<dbReference type="InterPro" id="IPR011678">
    <property type="entry name" value="EMC1_C"/>
</dbReference>
<evidence type="ECO:0000256" key="7">
    <source>
        <dbReference type="ARBA" id="ARBA00022824"/>
    </source>
</evidence>
<feature type="domain" description="EMC1 first beta-propeller" evidence="14">
    <location>
        <begin position="21"/>
        <end position="410"/>
    </location>
</feature>
<evidence type="ECO:0000256" key="1">
    <source>
        <dbReference type="ARBA" id="ARBA00004115"/>
    </source>
</evidence>
<gene>
    <name evidence="15" type="ORF">TR158713</name>
</gene>
<evidence type="ECO:0000256" key="4">
    <source>
        <dbReference type="ARBA" id="ARBA00020824"/>
    </source>
</evidence>
<feature type="chain" id="PRO_5007050606" description="ER membrane protein complex subunit 1" evidence="12">
    <location>
        <begin position="21"/>
        <end position="1073"/>
    </location>
</feature>
<dbReference type="PANTHER" id="PTHR21573:SF0">
    <property type="entry name" value="ER MEMBRANE PROTEIN COMPLEX SUBUNIT 1"/>
    <property type="match status" value="1"/>
</dbReference>
<evidence type="ECO:0000256" key="11">
    <source>
        <dbReference type="SAM" id="Phobius"/>
    </source>
</evidence>
<dbReference type="EMBL" id="GEEE01024057">
    <property type="protein sequence ID" value="JAP39168.1"/>
    <property type="molecule type" value="Transcribed_RNA"/>
</dbReference>
<comment type="subunit">
    <text evidence="3">Component of the ER membrane protein complex (EMC).</text>
</comment>
<evidence type="ECO:0000256" key="2">
    <source>
        <dbReference type="ARBA" id="ARBA00007904"/>
    </source>
</evidence>
<keyword evidence="6 12" id="KW-0732">Signal</keyword>
<evidence type="ECO:0000256" key="3">
    <source>
        <dbReference type="ARBA" id="ARBA00011276"/>
    </source>
</evidence>
<dbReference type="SUPFAM" id="SSF50998">
    <property type="entry name" value="Quinoprotein alcohol dehydrogenase-like"/>
    <property type="match status" value="1"/>
</dbReference>
<dbReference type="InterPro" id="IPR058545">
    <property type="entry name" value="Beta-prop_EMC1_1st"/>
</dbReference>
<evidence type="ECO:0000259" key="13">
    <source>
        <dbReference type="Pfam" id="PF07774"/>
    </source>
</evidence>
<name>A0A0X3NHN0_SCHSO</name>
<feature type="domain" description="ER membrane protein complex subunit 1 C-terminal" evidence="13">
    <location>
        <begin position="790"/>
        <end position="1072"/>
    </location>
</feature>
<comment type="similarity">
    <text evidence="2">Belongs to the EMC1 family.</text>
</comment>
<comment type="subcellular location">
    <subcellularLocation>
        <location evidence="1">Endoplasmic reticulum membrane</location>
        <topology evidence="1">Single-pass type I membrane protein</topology>
    </subcellularLocation>
</comment>
<evidence type="ECO:0000256" key="12">
    <source>
        <dbReference type="SAM" id="SignalP"/>
    </source>
</evidence>
<dbReference type="Pfam" id="PF07774">
    <property type="entry name" value="EMC1_C"/>
    <property type="match status" value="1"/>
</dbReference>
<organism evidence="15">
    <name type="scientific">Schistocephalus solidus</name>
    <name type="common">Tapeworm</name>
    <dbReference type="NCBI Taxonomy" id="70667"/>
    <lineage>
        <taxon>Eukaryota</taxon>
        <taxon>Metazoa</taxon>
        <taxon>Spiralia</taxon>
        <taxon>Lophotrochozoa</taxon>
        <taxon>Platyhelminthes</taxon>
        <taxon>Cestoda</taxon>
        <taxon>Eucestoda</taxon>
        <taxon>Diphyllobothriidea</taxon>
        <taxon>Diphyllobothriidae</taxon>
        <taxon>Schistocephalus</taxon>
    </lineage>
</organism>
<keyword evidence="8 11" id="KW-1133">Transmembrane helix</keyword>
<evidence type="ECO:0000313" key="15">
    <source>
        <dbReference type="EMBL" id="JAP39168.1"/>
    </source>
</evidence>
<dbReference type="Pfam" id="PF25293">
    <property type="entry name" value="Beta-prop_EMC1_N"/>
    <property type="match status" value="1"/>
</dbReference>
<protein>
    <recommendedName>
        <fullName evidence="4">ER membrane protein complex subunit 1</fullName>
    </recommendedName>
</protein>
<evidence type="ECO:0000256" key="6">
    <source>
        <dbReference type="ARBA" id="ARBA00022729"/>
    </source>
</evidence>
<dbReference type="InterPro" id="IPR011047">
    <property type="entry name" value="Quinoprotein_ADH-like_sf"/>
</dbReference>
<accession>A0A0X3NHN0</accession>
<keyword evidence="7" id="KW-0256">Endoplasmic reticulum</keyword>
<keyword evidence="9 11" id="KW-0472">Membrane</keyword>
<reference evidence="15" key="1">
    <citation type="submission" date="2016-01" db="EMBL/GenBank/DDBJ databases">
        <title>Reference transcriptome for the parasite Schistocephalus solidus: insights into the molecular evolution of parasitism.</title>
        <authorList>
            <person name="Hebert F.O."/>
            <person name="Grambauer S."/>
            <person name="Barber I."/>
            <person name="Landry C.R."/>
            <person name="Aubin-Horth N."/>
        </authorList>
    </citation>
    <scope>NUCLEOTIDE SEQUENCE</scope>
</reference>
<feature type="signal peptide" evidence="12">
    <location>
        <begin position="1"/>
        <end position="20"/>
    </location>
</feature>
<proteinExistence type="inferred from homology"/>